<evidence type="ECO:0000313" key="11">
    <source>
        <dbReference type="Proteomes" id="UP000283128"/>
    </source>
</evidence>
<feature type="signal peptide" evidence="8">
    <location>
        <begin position="1"/>
        <end position="27"/>
    </location>
</feature>
<dbReference type="GO" id="GO:0007155">
    <property type="term" value="P:cell adhesion"/>
    <property type="evidence" value="ECO:0007669"/>
    <property type="project" value="UniProtKB-KW"/>
</dbReference>
<dbReference type="EMBL" id="RZYA01000003">
    <property type="protein sequence ID" value="RVU27507.1"/>
    <property type="molecule type" value="Genomic_DNA"/>
</dbReference>
<name>A0A437PZ23_9ACTN</name>
<evidence type="ECO:0000256" key="8">
    <source>
        <dbReference type="SAM" id="SignalP"/>
    </source>
</evidence>
<keyword evidence="5" id="KW-0130">Cell adhesion</keyword>
<dbReference type="AlphaFoldDB" id="A0A437PZ23"/>
<evidence type="ECO:0000256" key="4">
    <source>
        <dbReference type="ARBA" id="ARBA00022729"/>
    </source>
</evidence>
<keyword evidence="2" id="KW-0134">Cell wall</keyword>
<evidence type="ECO:0000313" key="10">
    <source>
        <dbReference type="EMBL" id="RVU27507.1"/>
    </source>
</evidence>
<evidence type="ECO:0000256" key="1">
    <source>
        <dbReference type="ARBA" id="ARBA00004191"/>
    </source>
</evidence>
<feature type="domain" description="Chaplin" evidence="9">
    <location>
        <begin position="38"/>
        <end position="78"/>
    </location>
</feature>
<comment type="subcellular location">
    <subcellularLocation>
        <location evidence="1">Secreted</location>
        <location evidence="1">Cell wall</location>
    </subcellularLocation>
</comment>
<evidence type="ECO:0000256" key="6">
    <source>
        <dbReference type="ARBA" id="ARBA00023087"/>
    </source>
</evidence>
<dbReference type="RefSeq" id="WP_127827764.1">
    <property type="nucleotide sequence ID" value="NZ_RZYA01000003.1"/>
</dbReference>
<keyword evidence="11" id="KW-1185">Reference proteome</keyword>
<evidence type="ECO:0000256" key="7">
    <source>
        <dbReference type="PROSITE-ProRule" id="PRU01232"/>
    </source>
</evidence>
<evidence type="ECO:0000256" key="2">
    <source>
        <dbReference type="ARBA" id="ARBA00022512"/>
    </source>
</evidence>
<dbReference type="Proteomes" id="UP000283128">
    <property type="component" value="Unassembled WGS sequence"/>
</dbReference>
<reference evidence="10 11" key="1">
    <citation type="submission" date="2019-01" db="EMBL/GenBank/DDBJ databases">
        <title>Genome sequences of Streptomyces and Rhizobium isolates collected from root and soil.</title>
        <authorList>
            <person name="Chhettri S."/>
            <person name="Sevigny J.L."/>
            <person name="Sen A."/>
            <person name="Ennis N."/>
            <person name="Tisa L."/>
        </authorList>
    </citation>
    <scope>NUCLEOTIDE SEQUENCE [LARGE SCALE GENOMIC DNA]</scope>
    <source>
        <strain evidence="10 11">San01</strain>
    </source>
</reference>
<keyword evidence="3" id="KW-0964">Secreted</keyword>
<dbReference type="InterPro" id="IPR005528">
    <property type="entry name" value="ChpA-H"/>
</dbReference>
<proteinExistence type="predicted"/>
<dbReference type="Pfam" id="PF03777">
    <property type="entry name" value="ChpA-C"/>
    <property type="match status" value="1"/>
</dbReference>
<keyword evidence="4 8" id="KW-0732">Signal</keyword>
<comment type="caution">
    <text evidence="10">The sequence shown here is derived from an EMBL/GenBank/DDBJ whole genome shotgun (WGS) entry which is preliminary data.</text>
</comment>
<keyword evidence="6 7" id="KW-0034">Amyloid</keyword>
<evidence type="ECO:0000256" key="5">
    <source>
        <dbReference type="ARBA" id="ARBA00022889"/>
    </source>
</evidence>
<dbReference type="OrthoDB" id="3544424at2"/>
<accession>A0A437PZ23</accession>
<protein>
    <submittedName>
        <fullName evidence="10">Chaplin</fullName>
    </submittedName>
</protein>
<gene>
    <name evidence="10" type="ORF">EOT10_10135</name>
</gene>
<evidence type="ECO:0000259" key="9">
    <source>
        <dbReference type="PROSITE" id="PS51884"/>
    </source>
</evidence>
<dbReference type="PROSITE" id="PS51884">
    <property type="entry name" value="CHAPLIN"/>
    <property type="match status" value="1"/>
</dbReference>
<feature type="chain" id="PRO_5019493060" evidence="8">
    <location>
        <begin position="28"/>
        <end position="94"/>
    </location>
</feature>
<organism evidence="10 11">
    <name type="scientific">Streptomyces antnestii</name>
    <dbReference type="NCBI Taxonomy" id="2494256"/>
    <lineage>
        <taxon>Bacteria</taxon>
        <taxon>Bacillati</taxon>
        <taxon>Actinomycetota</taxon>
        <taxon>Actinomycetes</taxon>
        <taxon>Kitasatosporales</taxon>
        <taxon>Streptomycetaceae</taxon>
        <taxon>Streptomyces</taxon>
    </lineage>
</organism>
<sequence>MSRIAKAAAVALGTGAVVISGAGLAMADAGAQGEAVGSPGVISGNTAQVPIHIPINVCGNTVNVIGLLNPAVGNSCANEDDHEGGYGGDHGYGG</sequence>
<evidence type="ECO:0000256" key="3">
    <source>
        <dbReference type="ARBA" id="ARBA00022525"/>
    </source>
</evidence>